<feature type="domain" description="Peptidase M43 pregnancy-associated plasma-A" evidence="11">
    <location>
        <begin position="182"/>
        <end position="309"/>
    </location>
</feature>
<evidence type="ECO:0000256" key="3">
    <source>
        <dbReference type="ARBA" id="ARBA00022723"/>
    </source>
</evidence>
<evidence type="ECO:0000313" key="12">
    <source>
        <dbReference type="EMBL" id="TFK22766.1"/>
    </source>
</evidence>
<reference evidence="12 13" key="1">
    <citation type="journal article" date="2019" name="Nat. Ecol. Evol.">
        <title>Megaphylogeny resolves global patterns of mushroom evolution.</title>
        <authorList>
            <person name="Varga T."/>
            <person name="Krizsan K."/>
            <person name="Foldi C."/>
            <person name="Dima B."/>
            <person name="Sanchez-Garcia M."/>
            <person name="Sanchez-Ramirez S."/>
            <person name="Szollosi G.J."/>
            <person name="Szarkandi J.G."/>
            <person name="Papp V."/>
            <person name="Albert L."/>
            <person name="Andreopoulos W."/>
            <person name="Angelini C."/>
            <person name="Antonin V."/>
            <person name="Barry K.W."/>
            <person name="Bougher N.L."/>
            <person name="Buchanan P."/>
            <person name="Buyck B."/>
            <person name="Bense V."/>
            <person name="Catcheside P."/>
            <person name="Chovatia M."/>
            <person name="Cooper J."/>
            <person name="Damon W."/>
            <person name="Desjardin D."/>
            <person name="Finy P."/>
            <person name="Geml J."/>
            <person name="Haridas S."/>
            <person name="Hughes K."/>
            <person name="Justo A."/>
            <person name="Karasinski D."/>
            <person name="Kautmanova I."/>
            <person name="Kiss B."/>
            <person name="Kocsube S."/>
            <person name="Kotiranta H."/>
            <person name="LaButti K.M."/>
            <person name="Lechner B.E."/>
            <person name="Liimatainen K."/>
            <person name="Lipzen A."/>
            <person name="Lukacs Z."/>
            <person name="Mihaltcheva S."/>
            <person name="Morgado L.N."/>
            <person name="Niskanen T."/>
            <person name="Noordeloos M.E."/>
            <person name="Ohm R.A."/>
            <person name="Ortiz-Santana B."/>
            <person name="Ovrebo C."/>
            <person name="Racz N."/>
            <person name="Riley R."/>
            <person name="Savchenko A."/>
            <person name="Shiryaev A."/>
            <person name="Soop K."/>
            <person name="Spirin V."/>
            <person name="Szebenyi C."/>
            <person name="Tomsovsky M."/>
            <person name="Tulloss R.E."/>
            <person name="Uehling J."/>
            <person name="Grigoriev I.V."/>
            <person name="Vagvolgyi C."/>
            <person name="Papp T."/>
            <person name="Martin F.M."/>
            <person name="Miettinen O."/>
            <person name="Hibbett D.S."/>
            <person name="Nagy L.G."/>
        </authorList>
    </citation>
    <scope>NUCLEOTIDE SEQUENCE [LARGE SCALE GENOMIC DNA]</scope>
    <source>
        <strain evidence="12 13">CBS 121175</strain>
    </source>
</reference>
<dbReference type="CDD" id="cd04275">
    <property type="entry name" value="ZnMc_pappalysin_like"/>
    <property type="match status" value="1"/>
</dbReference>
<organism evidence="12 13">
    <name type="scientific">Coprinopsis marcescibilis</name>
    <name type="common">Agaric fungus</name>
    <name type="synonym">Psathyrella marcescibilis</name>
    <dbReference type="NCBI Taxonomy" id="230819"/>
    <lineage>
        <taxon>Eukaryota</taxon>
        <taxon>Fungi</taxon>
        <taxon>Dikarya</taxon>
        <taxon>Basidiomycota</taxon>
        <taxon>Agaricomycotina</taxon>
        <taxon>Agaricomycetes</taxon>
        <taxon>Agaricomycetidae</taxon>
        <taxon>Agaricales</taxon>
        <taxon>Agaricineae</taxon>
        <taxon>Psathyrellaceae</taxon>
        <taxon>Coprinopsis</taxon>
    </lineage>
</organism>
<keyword evidence="7" id="KW-0482">Metalloprotease</keyword>
<dbReference type="GO" id="GO:0046872">
    <property type="term" value="F:metal ion binding"/>
    <property type="evidence" value="ECO:0007669"/>
    <property type="project" value="UniProtKB-KW"/>
</dbReference>
<dbReference type="Gene3D" id="3.40.390.10">
    <property type="entry name" value="Collagenase (Catalytic Domain)"/>
    <property type="match status" value="1"/>
</dbReference>
<dbReference type="GO" id="GO:0008237">
    <property type="term" value="F:metallopeptidase activity"/>
    <property type="evidence" value="ECO:0007669"/>
    <property type="project" value="UniProtKB-KW"/>
</dbReference>
<dbReference type="Pfam" id="PF05572">
    <property type="entry name" value="Peptidase_M43"/>
    <property type="match status" value="1"/>
</dbReference>
<dbReference type="PANTHER" id="PTHR47466">
    <property type="match status" value="1"/>
</dbReference>
<feature type="signal peptide" evidence="10">
    <location>
        <begin position="1"/>
        <end position="22"/>
    </location>
</feature>
<evidence type="ECO:0000256" key="8">
    <source>
        <dbReference type="ARBA" id="ARBA00023157"/>
    </source>
</evidence>
<dbReference type="InterPro" id="IPR008754">
    <property type="entry name" value="Peptidase_M43"/>
</dbReference>
<keyword evidence="3" id="KW-0479">Metal-binding</keyword>
<evidence type="ECO:0000256" key="2">
    <source>
        <dbReference type="ARBA" id="ARBA00022670"/>
    </source>
</evidence>
<feature type="region of interest" description="Disordered" evidence="9">
    <location>
        <begin position="34"/>
        <end position="66"/>
    </location>
</feature>
<keyword evidence="5" id="KW-0378">Hydrolase</keyword>
<evidence type="ECO:0000259" key="11">
    <source>
        <dbReference type="Pfam" id="PF05572"/>
    </source>
</evidence>
<evidence type="ECO:0000256" key="9">
    <source>
        <dbReference type="SAM" id="MobiDB-lite"/>
    </source>
</evidence>
<name>A0A5C3KQW3_COPMA</name>
<keyword evidence="2" id="KW-0645">Protease</keyword>
<dbReference type="PANTHER" id="PTHR47466:SF1">
    <property type="entry name" value="METALLOPROTEASE MEP1 (AFU_ORTHOLOGUE AFUA_1G07730)-RELATED"/>
    <property type="match status" value="1"/>
</dbReference>
<sequence>MHFSKFFPLLSLWLGATSNVVAAPSFEFKKGTLGPLSGHGSGSGSPDDTGLAKRESAGCGKHPSLKQRAAGMKKLQGMRKSHRNNQKMSEITLPVHMFIIATNETEEGGWIPDSRIDEQMQILNDDFANALITWELLNVTRIIHQEWFEGVNDNKLDAQMKKQLRVGEADVLNIYTVELSRKIFGYATLPEDYDDDPTGDGVVMNYRTFPGASLKSFNEGRTLTHEVGHWCGLYHTFSEEGDDEGCDGDGDFVDDTPPQLIATRGCVPQDSCADHPGQDPLTNFMDYSDDSCMQEFTPGQVERMRNELEAYREIEY</sequence>
<evidence type="ECO:0000256" key="1">
    <source>
        <dbReference type="ARBA" id="ARBA00008721"/>
    </source>
</evidence>
<evidence type="ECO:0000256" key="4">
    <source>
        <dbReference type="ARBA" id="ARBA00022729"/>
    </source>
</evidence>
<comment type="similarity">
    <text evidence="1">Belongs to the peptidase M43B family.</text>
</comment>
<keyword evidence="6" id="KW-0862">Zinc</keyword>
<keyword evidence="8" id="KW-1015">Disulfide bond</keyword>
<accession>A0A5C3KQW3</accession>
<dbReference type="SUPFAM" id="SSF55486">
    <property type="entry name" value="Metalloproteases ('zincins'), catalytic domain"/>
    <property type="match status" value="1"/>
</dbReference>
<protein>
    <recommendedName>
        <fullName evidence="11">Peptidase M43 pregnancy-associated plasma-A domain-containing protein</fullName>
    </recommendedName>
</protein>
<evidence type="ECO:0000256" key="5">
    <source>
        <dbReference type="ARBA" id="ARBA00022801"/>
    </source>
</evidence>
<evidence type="ECO:0000313" key="13">
    <source>
        <dbReference type="Proteomes" id="UP000307440"/>
    </source>
</evidence>
<evidence type="ECO:0000256" key="7">
    <source>
        <dbReference type="ARBA" id="ARBA00023049"/>
    </source>
</evidence>
<proteinExistence type="inferred from homology"/>
<dbReference type="AlphaFoldDB" id="A0A5C3KQW3"/>
<gene>
    <name evidence="12" type="ORF">FA15DRAFT_706083</name>
</gene>
<evidence type="ECO:0000256" key="10">
    <source>
        <dbReference type="SAM" id="SignalP"/>
    </source>
</evidence>
<evidence type="ECO:0000256" key="6">
    <source>
        <dbReference type="ARBA" id="ARBA00022833"/>
    </source>
</evidence>
<keyword evidence="4 10" id="KW-0732">Signal</keyword>
<dbReference type="Proteomes" id="UP000307440">
    <property type="component" value="Unassembled WGS sequence"/>
</dbReference>
<dbReference type="InterPro" id="IPR024079">
    <property type="entry name" value="MetalloPept_cat_dom_sf"/>
</dbReference>
<dbReference type="GO" id="GO:0006508">
    <property type="term" value="P:proteolysis"/>
    <property type="evidence" value="ECO:0007669"/>
    <property type="project" value="UniProtKB-KW"/>
</dbReference>
<feature type="chain" id="PRO_5022872698" description="Peptidase M43 pregnancy-associated plasma-A domain-containing protein" evidence="10">
    <location>
        <begin position="23"/>
        <end position="316"/>
    </location>
</feature>
<dbReference type="OrthoDB" id="536211at2759"/>
<dbReference type="EMBL" id="ML210233">
    <property type="protein sequence ID" value="TFK22766.1"/>
    <property type="molecule type" value="Genomic_DNA"/>
</dbReference>
<keyword evidence="13" id="KW-1185">Reference proteome</keyword>